<organism evidence="1 2">
    <name type="scientific">Ancylobacter vacuolatus</name>
    <dbReference type="NCBI Taxonomy" id="223389"/>
    <lineage>
        <taxon>Bacteria</taxon>
        <taxon>Pseudomonadati</taxon>
        <taxon>Pseudomonadota</taxon>
        <taxon>Alphaproteobacteria</taxon>
        <taxon>Hyphomicrobiales</taxon>
        <taxon>Xanthobacteraceae</taxon>
        <taxon>Ancylobacter</taxon>
    </lineage>
</organism>
<evidence type="ECO:0000313" key="2">
    <source>
        <dbReference type="Proteomes" id="UP001238467"/>
    </source>
</evidence>
<dbReference type="Proteomes" id="UP001238467">
    <property type="component" value="Unassembled WGS sequence"/>
</dbReference>
<dbReference type="Gene3D" id="3.40.50.300">
    <property type="entry name" value="P-loop containing nucleotide triphosphate hydrolases"/>
    <property type="match status" value="1"/>
</dbReference>
<reference evidence="1 2" key="1">
    <citation type="submission" date="2023-07" db="EMBL/GenBank/DDBJ databases">
        <title>Genomic Encyclopedia of Type Strains, Phase IV (KMG-IV): sequencing the most valuable type-strain genomes for metagenomic binning, comparative biology and taxonomic classification.</title>
        <authorList>
            <person name="Goeker M."/>
        </authorList>
    </citation>
    <scope>NUCLEOTIDE SEQUENCE [LARGE SCALE GENOMIC DNA]</scope>
    <source>
        <strain evidence="1 2">DSM 1277</strain>
    </source>
</reference>
<dbReference type="RefSeq" id="WP_307062640.1">
    <property type="nucleotide sequence ID" value="NZ_JAUSUH010000009.1"/>
</dbReference>
<accession>A0ABU0DL87</accession>
<evidence type="ECO:0000313" key="1">
    <source>
        <dbReference type="EMBL" id="MDQ0349169.1"/>
    </source>
</evidence>
<keyword evidence="2" id="KW-1185">Reference proteome</keyword>
<dbReference type="EMBL" id="JAUSUH010000009">
    <property type="protein sequence ID" value="MDQ0349169.1"/>
    <property type="molecule type" value="Genomic_DNA"/>
</dbReference>
<protein>
    <recommendedName>
        <fullName evidence="3">HprK-related kinase B</fullName>
    </recommendedName>
</protein>
<gene>
    <name evidence="1" type="ORF">J2S76_003613</name>
</gene>
<name>A0ABU0DL87_9HYPH</name>
<evidence type="ECO:0008006" key="3">
    <source>
        <dbReference type="Google" id="ProtNLM"/>
    </source>
</evidence>
<dbReference type="InterPro" id="IPR027417">
    <property type="entry name" value="P-loop_NTPase"/>
</dbReference>
<dbReference type="SUPFAM" id="SSF53795">
    <property type="entry name" value="PEP carboxykinase-like"/>
    <property type="match status" value="1"/>
</dbReference>
<sequence length="441" mass="46730">MTDIAFPETTGTDAGTRSAEPRFYFRVLDDVLFVFDKDRDMAHALNASAARLFLTLPGAFLTPTALGEASGLGAQDLRDCLTAWEAFGWIESDGAGQVRLRDARTPRLDEARAAGLAPAGDERLIDSYQVRLAGSSVAFRLFIGGGGPDGPGGAAALDDLSVFDDPSDPDGFAARLASGRRMVGFFGGFLDPAPERHPPLATIDLVVTPDGFLLRAGPRRLSTEKVAVAVGKVRLWLLDLVYRAPHPSVFVHGAALATTAGAVVMAGVSGAGKSTLSAYLVTRGWRFGTDDSLALGFRDGEAVVLPCPGAINVKPGSTPTLLPFHPQLAALPLIGVGEKRGRYLPVPSEQHIGPGGGENHVRCFIFPRFKAGSPTRVSALSPAQALLALMEAEFDLAEEADAAEFDAFFDTLERLPRYAIVYSDLVEMEAVLRRLVAGQSA</sequence>
<proteinExistence type="predicted"/>
<comment type="caution">
    <text evidence="1">The sequence shown here is derived from an EMBL/GenBank/DDBJ whole genome shotgun (WGS) entry which is preliminary data.</text>
</comment>